<dbReference type="GO" id="GO:0019563">
    <property type="term" value="P:glycerol catabolic process"/>
    <property type="evidence" value="ECO:0007669"/>
    <property type="project" value="TreeGrafter"/>
</dbReference>
<evidence type="ECO:0000256" key="18">
    <source>
        <dbReference type="ARBA" id="ARBA00048898"/>
    </source>
</evidence>
<dbReference type="GO" id="GO:0004371">
    <property type="term" value="F:glycerone kinase activity"/>
    <property type="evidence" value="ECO:0007669"/>
    <property type="project" value="UniProtKB-EC"/>
</dbReference>
<reference evidence="23" key="1">
    <citation type="submission" date="2018-07" db="EMBL/GenBank/DDBJ databases">
        <title>Comparative genomics of catfishes provides insights into carnivory and benthic adaptation.</title>
        <authorList>
            <person name="Zhang Y."/>
            <person name="Wang D."/>
            <person name="Peng Z."/>
            <person name="Zheng S."/>
            <person name="Shao F."/>
            <person name="Tao W."/>
        </authorList>
    </citation>
    <scope>NUCLEOTIDE SEQUENCE</scope>
    <source>
        <strain evidence="23">Chongqing</strain>
    </source>
</reference>
<keyword evidence="10" id="KW-0418">Kinase</keyword>
<organism evidence="23 24">
    <name type="scientific">Silurus asotus</name>
    <name type="common">Amur catfish</name>
    <name type="synonym">Parasilurus asotus</name>
    <dbReference type="NCBI Taxonomy" id="30991"/>
    <lineage>
        <taxon>Eukaryota</taxon>
        <taxon>Metazoa</taxon>
        <taxon>Chordata</taxon>
        <taxon>Craniata</taxon>
        <taxon>Vertebrata</taxon>
        <taxon>Euteleostomi</taxon>
        <taxon>Actinopterygii</taxon>
        <taxon>Neopterygii</taxon>
        <taxon>Teleostei</taxon>
        <taxon>Ostariophysi</taxon>
        <taxon>Siluriformes</taxon>
        <taxon>Siluridae</taxon>
        <taxon>Silurus</taxon>
    </lineage>
</organism>
<keyword evidence="11" id="KW-0067">ATP-binding</keyword>
<dbReference type="PANTHER" id="PTHR28629:SF4">
    <property type="entry name" value="TRIOKINASE_FMN CYCLASE"/>
    <property type="match status" value="1"/>
</dbReference>
<dbReference type="Pfam" id="PF02734">
    <property type="entry name" value="Dak2"/>
    <property type="match status" value="1"/>
</dbReference>
<dbReference type="SMART" id="SM01120">
    <property type="entry name" value="Dak2"/>
    <property type="match status" value="1"/>
</dbReference>
<evidence type="ECO:0000256" key="14">
    <source>
        <dbReference type="ARBA" id="ARBA00045490"/>
    </source>
</evidence>
<evidence type="ECO:0000313" key="23">
    <source>
        <dbReference type="EMBL" id="KAI5609899.1"/>
    </source>
</evidence>
<dbReference type="GO" id="GO:0005829">
    <property type="term" value="C:cytosol"/>
    <property type="evidence" value="ECO:0007669"/>
    <property type="project" value="TreeGrafter"/>
</dbReference>
<dbReference type="GO" id="GO:0034012">
    <property type="term" value="F:FAD-AMP lyase (cyclizing) activity"/>
    <property type="evidence" value="ECO:0007669"/>
    <property type="project" value="UniProtKB-EC"/>
</dbReference>
<evidence type="ECO:0000259" key="21">
    <source>
        <dbReference type="PROSITE" id="PS51480"/>
    </source>
</evidence>
<comment type="function">
    <text evidence="14">Catalyzes both the phosphorylation of dihydroxyacetone and of glyceraldehyde, and the splitting of ribonucleoside diphosphate-X compounds among which FAD is the best substrate. Represses IFIH1-mediated cellular antiviral response.</text>
</comment>
<keyword evidence="9" id="KW-0547">Nucleotide-binding</keyword>
<comment type="similarity">
    <text evidence="3">Belongs to the dihydroxyacetone kinase (DAK) family.</text>
</comment>
<evidence type="ECO:0000256" key="10">
    <source>
        <dbReference type="ARBA" id="ARBA00022777"/>
    </source>
</evidence>
<evidence type="ECO:0000256" key="3">
    <source>
        <dbReference type="ARBA" id="ARBA00008757"/>
    </source>
</evidence>
<dbReference type="GO" id="GO:0050354">
    <property type="term" value="F:triokinase activity"/>
    <property type="evidence" value="ECO:0007669"/>
    <property type="project" value="UniProtKB-EC"/>
</dbReference>
<protein>
    <recommendedName>
        <fullName evidence="7">Triokinase/FMN cyclase</fullName>
        <ecNumber evidence="5">2.7.1.28</ecNumber>
        <ecNumber evidence="4">2.7.1.29</ecNumber>
        <ecNumber evidence="6">4.6.1.15</ecNumber>
    </recommendedName>
    <alternativeName>
        <fullName evidence="13">Bifunctional ATP-dependent dihydroxyacetone kinase/FAD-AMP lyase (cyclizing)</fullName>
    </alternativeName>
</protein>
<dbReference type="EC" id="2.7.1.28" evidence="5"/>
<dbReference type="NCBIfam" id="NF011049">
    <property type="entry name" value="PRK14479.1"/>
    <property type="match status" value="1"/>
</dbReference>
<comment type="catalytic activity">
    <reaction evidence="18">
        <text>dihydroxyacetone + ATP = dihydroxyacetone phosphate + ADP + H(+)</text>
        <dbReference type="Rhea" id="RHEA:15773"/>
        <dbReference type="ChEBI" id="CHEBI:15378"/>
        <dbReference type="ChEBI" id="CHEBI:16016"/>
        <dbReference type="ChEBI" id="CHEBI:30616"/>
        <dbReference type="ChEBI" id="CHEBI:57642"/>
        <dbReference type="ChEBI" id="CHEBI:456216"/>
        <dbReference type="EC" id="2.7.1.29"/>
    </reaction>
</comment>
<dbReference type="NCBIfam" id="TIGR02361">
    <property type="entry name" value="dak_ATP"/>
    <property type="match status" value="1"/>
</dbReference>
<dbReference type="FunFam" id="3.30.1180.20:FF:000001">
    <property type="entry name" value="Dihydroxyacetone kinase 1"/>
    <property type="match status" value="1"/>
</dbReference>
<accession>A0AAD5FBW7</accession>
<dbReference type="InterPro" id="IPR050861">
    <property type="entry name" value="Dihydroxyacetone_Kinase"/>
</dbReference>
<evidence type="ECO:0000256" key="19">
    <source>
        <dbReference type="PIRSR" id="PIRSR612734-1"/>
    </source>
</evidence>
<feature type="domain" description="DhaL" evidence="21">
    <location>
        <begin position="377"/>
        <end position="577"/>
    </location>
</feature>
<dbReference type="FunFam" id="3.40.50.10440:FF:000001">
    <property type="entry name" value="Dihydroxyacetone kinase, DhaK subunit"/>
    <property type="match status" value="1"/>
</dbReference>
<dbReference type="InterPro" id="IPR004006">
    <property type="entry name" value="DhaK_dom"/>
</dbReference>
<evidence type="ECO:0000256" key="1">
    <source>
        <dbReference type="ARBA" id="ARBA00001941"/>
    </source>
</evidence>
<dbReference type="FunFam" id="1.25.40.340:FF:000001">
    <property type="entry name" value="Dihydroxyacetone kinase 1"/>
    <property type="match status" value="1"/>
</dbReference>
<dbReference type="InterPro" id="IPR004007">
    <property type="entry name" value="DhaL_dom"/>
</dbReference>
<dbReference type="InterPro" id="IPR012734">
    <property type="entry name" value="DhaK_ATP"/>
</dbReference>
<evidence type="ECO:0000256" key="13">
    <source>
        <dbReference type="ARBA" id="ARBA00032426"/>
    </source>
</evidence>
<evidence type="ECO:0000313" key="24">
    <source>
        <dbReference type="Proteomes" id="UP001205998"/>
    </source>
</evidence>
<comment type="catalytic activity">
    <reaction evidence="16">
        <text>D-glyceraldehyde + ATP = D-glyceraldehyde 3-phosphate + ADP + H(+)</text>
        <dbReference type="Rhea" id="RHEA:13941"/>
        <dbReference type="ChEBI" id="CHEBI:15378"/>
        <dbReference type="ChEBI" id="CHEBI:17378"/>
        <dbReference type="ChEBI" id="CHEBI:30616"/>
        <dbReference type="ChEBI" id="CHEBI:59776"/>
        <dbReference type="ChEBI" id="CHEBI:456216"/>
        <dbReference type="EC" id="2.7.1.28"/>
    </reaction>
</comment>
<dbReference type="Proteomes" id="UP001205998">
    <property type="component" value="Unassembled WGS sequence"/>
</dbReference>
<dbReference type="InterPro" id="IPR036117">
    <property type="entry name" value="DhaL_dom_sf"/>
</dbReference>
<feature type="binding site" evidence="20">
    <location>
        <position position="109"/>
    </location>
    <ligand>
        <name>substrate</name>
    </ligand>
</feature>
<dbReference type="Gene3D" id="3.30.1180.20">
    <property type="entry name" value="Dihydroxyacetone kinase, domain 2"/>
    <property type="match status" value="1"/>
</dbReference>
<evidence type="ECO:0000256" key="7">
    <source>
        <dbReference type="ARBA" id="ARBA00018932"/>
    </source>
</evidence>
<evidence type="ECO:0000256" key="12">
    <source>
        <dbReference type="ARBA" id="ARBA00023285"/>
    </source>
</evidence>
<evidence type="ECO:0000256" key="20">
    <source>
        <dbReference type="PIRSR" id="PIRSR612734-2"/>
    </source>
</evidence>
<dbReference type="EC" id="4.6.1.15" evidence="6"/>
<dbReference type="SUPFAM" id="SSF101473">
    <property type="entry name" value="DhaL-like"/>
    <property type="match status" value="1"/>
</dbReference>
<evidence type="ECO:0000256" key="9">
    <source>
        <dbReference type="ARBA" id="ARBA00022741"/>
    </source>
</evidence>
<dbReference type="Pfam" id="PF02733">
    <property type="entry name" value="Dak1"/>
    <property type="match status" value="1"/>
</dbReference>
<dbReference type="GO" id="GO:0005524">
    <property type="term" value="F:ATP binding"/>
    <property type="evidence" value="ECO:0007669"/>
    <property type="project" value="UniProtKB-KW"/>
</dbReference>
<feature type="binding site" evidence="20">
    <location>
        <position position="114"/>
    </location>
    <ligand>
        <name>substrate</name>
    </ligand>
</feature>
<evidence type="ECO:0000256" key="5">
    <source>
        <dbReference type="ARBA" id="ARBA00012110"/>
    </source>
</evidence>
<comment type="catalytic activity">
    <reaction evidence="17">
        <text>FAD = riboflavin cyclic-4',5'-phosphate + AMP + H(+)</text>
        <dbReference type="Rhea" id="RHEA:13729"/>
        <dbReference type="ChEBI" id="CHEBI:15378"/>
        <dbReference type="ChEBI" id="CHEBI:57692"/>
        <dbReference type="ChEBI" id="CHEBI:76202"/>
        <dbReference type="ChEBI" id="CHEBI:456215"/>
        <dbReference type="EC" id="4.6.1.15"/>
    </reaction>
</comment>
<dbReference type="SUPFAM" id="SSF82549">
    <property type="entry name" value="DAK1/DegV-like"/>
    <property type="match status" value="1"/>
</dbReference>
<evidence type="ECO:0000256" key="6">
    <source>
        <dbReference type="ARBA" id="ARBA00012578"/>
    </source>
</evidence>
<comment type="subunit">
    <text evidence="15">Homodimer. Interacts with IFIH1 (via the CARD domains), the interaction is inhibited by viral infection.</text>
</comment>
<evidence type="ECO:0000256" key="15">
    <source>
        <dbReference type="ARBA" id="ARBA00046681"/>
    </source>
</evidence>
<keyword evidence="24" id="KW-1185">Reference proteome</keyword>
<dbReference type="PANTHER" id="PTHR28629">
    <property type="entry name" value="TRIOKINASE/FMN CYCLASE"/>
    <property type="match status" value="1"/>
</dbReference>
<sequence length="581" mass="60358">QVPKKLLNSVEQCVDEALEGIVSCNGGLMLLKGHRVVIRSDLHNLKGKVALISGGGSGHEPAHAGYIGRGMLSAAVAGAVFSSPPPGSIMAAVMALWQSGASGVLLVVKNYTGDRLNFGLAAEKARAQGVLVDMVVVADDCAFTQPSKAGRRGLCGTVFIHKLAGALAEESCPLDVIVTKVSKAAKNIGTLGISLSPCSVPGCLPTFQLLPGDMEIGLGIHGEPGIKKSKIASADEVVKTMIVHMTDPSSQSHLPLKSGDSVILCVNNLGALSCLEMAVVTRAAINCLNGRGIQVARVMSGTFMTSLEMAGVSLSLMRVDEEILRLFDAKTSAPAWPNLNSECLSGRNLYLEATARPALTETKSEQVFHLPSGPFSSVARLALESICKVLLQRKEELNALDRAAGDGDCGSTHALAATAIEEWMQVNTVPGNPCLLLTALAGLVEERMGGSSGALYSLFLTAAAPQLRESGDGKDWAKAIQAGTEAMKRYGGAEPGDRTMLDALCPAVDELLKLSTAPPGGHIVVLQAAVEKAELGAQSTQELSAKAGRASYIASERLTQPDPGAVAVAAILRAVFDSLKG</sequence>
<proteinExistence type="inferred from homology"/>
<comment type="caution">
    <text evidence="23">The sequence shown here is derived from an EMBL/GenBank/DDBJ whole genome shotgun (WGS) entry which is preliminary data.</text>
</comment>
<feature type="binding site" evidence="20">
    <location>
        <begin position="56"/>
        <end position="59"/>
    </location>
    <ligand>
        <name>substrate</name>
    </ligand>
</feature>
<dbReference type="EC" id="2.7.1.29" evidence="4"/>
<dbReference type="PROSITE" id="PS51480">
    <property type="entry name" value="DHAL"/>
    <property type="match status" value="1"/>
</dbReference>
<comment type="pathway">
    <text evidence="2">Polyol metabolism; glycerol fermentation; glycerone phosphate from glycerol (oxidative route): step 2/2.</text>
</comment>
<feature type="active site" description="Tele-hemiaminal-histidine intermediate" evidence="19">
    <location>
        <position position="221"/>
    </location>
</feature>
<comment type="cofactor">
    <cofactor evidence="1">
        <name>Co(2+)</name>
        <dbReference type="ChEBI" id="CHEBI:48828"/>
    </cofactor>
</comment>
<evidence type="ECO:0000256" key="2">
    <source>
        <dbReference type="ARBA" id="ARBA00004778"/>
    </source>
</evidence>
<keyword evidence="8" id="KW-0808">Transferase</keyword>
<evidence type="ECO:0000256" key="4">
    <source>
        <dbReference type="ARBA" id="ARBA00012107"/>
    </source>
</evidence>
<dbReference type="PROSITE" id="PS51481">
    <property type="entry name" value="DHAK"/>
    <property type="match status" value="1"/>
</dbReference>
<feature type="non-terminal residue" evidence="23">
    <location>
        <position position="581"/>
    </location>
</feature>
<evidence type="ECO:0000256" key="11">
    <source>
        <dbReference type="ARBA" id="ARBA00022840"/>
    </source>
</evidence>
<evidence type="ECO:0000256" key="16">
    <source>
        <dbReference type="ARBA" id="ARBA00047974"/>
    </source>
</evidence>
<evidence type="ECO:0000256" key="8">
    <source>
        <dbReference type="ARBA" id="ARBA00022679"/>
    </source>
</evidence>
<name>A0AAD5FBW7_SILAS</name>
<dbReference type="EMBL" id="MU574796">
    <property type="protein sequence ID" value="KAI5609899.1"/>
    <property type="molecule type" value="Genomic_DNA"/>
</dbReference>
<gene>
    <name evidence="23" type="ORF">C0J50_5571</name>
</gene>
<evidence type="ECO:0000259" key="22">
    <source>
        <dbReference type="PROSITE" id="PS51481"/>
    </source>
</evidence>
<keyword evidence="12" id="KW-0170">Cobalt</keyword>
<dbReference type="Gene3D" id="3.40.50.10440">
    <property type="entry name" value="Dihydroxyacetone kinase, domain 1"/>
    <property type="match status" value="1"/>
</dbReference>
<dbReference type="AlphaFoldDB" id="A0AAD5FBW7"/>
<dbReference type="Gene3D" id="1.25.40.340">
    <property type="match status" value="1"/>
</dbReference>
<feature type="domain" description="DhaK" evidence="22">
    <location>
        <begin position="9"/>
        <end position="336"/>
    </location>
</feature>
<evidence type="ECO:0000256" key="17">
    <source>
        <dbReference type="ARBA" id="ARBA00048526"/>
    </source>
</evidence>
<feature type="non-terminal residue" evidence="23">
    <location>
        <position position="1"/>
    </location>
</feature>